<evidence type="ECO:0000256" key="1">
    <source>
        <dbReference type="ARBA" id="ARBA00022603"/>
    </source>
</evidence>
<evidence type="ECO:0000313" key="4">
    <source>
        <dbReference type="EMBL" id="VFJ97137.1"/>
    </source>
</evidence>
<keyword evidence="2 5" id="KW-0808">Transferase</keyword>
<dbReference type="InterPro" id="IPR003788">
    <property type="entry name" value="NDUFAF7"/>
</dbReference>
<dbReference type="InterPro" id="IPR038375">
    <property type="entry name" value="NDUFAF7_sf"/>
</dbReference>
<proteinExistence type="predicted"/>
<gene>
    <name evidence="4" type="ORF">BECKH772A_GA0070896_101152</name>
    <name evidence="5" type="ORF">BECKH772B_GA0070898_101212</name>
    <name evidence="6" type="ORF">BECKH772C_GA0070978_101152</name>
</gene>
<evidence type="ECO:0000313" key="5">
    <source>
        <dbReference type="EMBL" id="VFJ97883.1"/>
    </source>
</evidence>
<evidence type="ECO:0000256" key="3">
    <source>
        <dbReference type="SAM" id="MobiDB-lite"/>
    </source>
</evidence>
<dbReference type="PANTHER" id="PTHR12049:SF7">
    <property type="entry name" value="PROTEIN ARGININE METHYLTRANSFERASE NDUFAF7, MITOCHONDRIAL"/>
    <property type="match status" value="1"/>
</dbReference>
<dbReference type="InterPro" id="IPR029063">
    <property type="entry name" value="SAM-dependent_MTases_sf"/>
</dbReference>
<accession>A0A450UZC0</accession>
<dbReference type="EMBL" id="CAADFJ010000115">
    <property type="protein sequence ID" value="VFK03149.1"/>
    <property type="molecule type" value="Genomic_DNA"/>
</dbReference>
<dbReference type="AlphaFoldDB" id="A0A450UZC0"/>
<dbReference type="GO" id="GO:0035243">
    <property type="term" value="F:protein-arginine omega-N symmetric methyltransferase activity"/>
    <property type="evidence" value="ECO:0007669"/>
    <property type="project" value="TreeGrafter"/>
</dbReference>
<name>A0A450UZC0_9GAMM</name>
<reference evidence="5" key="1">
    <citation type="submission" date="2019-02" db="EMBL/GenBank/DDBJ databases">
        <authorList>
            <person name="Gruber-Vodicka R. H."/>
            <person name="Seah K. B. B."/>
        </authorList>
    </citation>
    <scope>NUCLEOTIDE SEQUENCE</scope>
    <source>
        <strain evidence="6">BECK_SA2B12</strain>
        <strain evidence="4">BECK_SA2B15</strain>
        <strain evidence="5">BECK_SA2B20</strain>
    </source>
</reference>
<evidence type="ECO:0000256" key="2">
    <source>
        <dbReference type="ARBA" id="ARBA00022679"/>
    </source>
</evidence>
<dbReference type="GO" id="GO:0032259">
    <property type="term" value="P:methylation"/>
    <property type="evidence" value="ECO:0007669"/>
    <property type="project" value="UniProtKB-KW"/>
</dbReference>
<evidence type="ECO:0000313" key="6">
    <source>
        <dbReference type="EMBL" id="VFK03149.1"/>
    </source>
</evidence>
<protein>
    <submittedName>
        <fullName evidence="5">SAM-dependent methyltransferase, MidA family</fullName>
    </submittedName>
</protein>
<dbReference type="SUPFAM" id="SSF53335">
    <property type="entry name" value="S-adenosyl-L-methionine-dependent methyltransferases"/>
    <property type="match status" value="2"/>
</dbReference>
<feature type="region of interest" description="Disordered" evidence="3">
    <location>
        <begin position="350"/>
        <end position="378"/>
    </location>
</feature>
<dbReference type="EMBL" id="CAADFG010000115">
    <property type="protein sequence ID" value="VFJ97137.1"/>
    <property type="molecule type" value="Genomic_DNA"/>
</dbReference>
<dbReference type="EMBL" id="CAADFI010000121">
    <property type="protein sequence ID" value="VFJ97883.1"/>
    <property type="molecule type" value="Genomic_DNA"/>
</dbReference>
<keyword evidence="1 5" id="KW-0489">Methyltransferase</keyword>
<dbReference type="PANTHER" id="PTHR12049">
    <property type="entry name" value="PROTEIN ARGININE METHYLTRANSFERASE NDUFAF7, MITOCHONDRIAL"/>
    <property type="match status" value="1"/>
</dbReference>
<sequence>MTASRLLPNPGGAGPEPGEAALKRSRALIDRIRAEMRPQGGHSEQNAALPFDGFMALALYAPGLGYYQSQDPKFGEPGDFITAPEVSPLFSRCIARQVGEIIVELNGGEIFEVGAGSGVMAADIMDELARQGTLPHRYLILEKSPALGRRQQATLAARVPELFHRFHWPDRLSEAASGETGFRGVILANELLDALPACRFSLQGGAVLEWRVGWAEGRFVWRTAPARPAVAAAVRHTEKMLGRGLPDGYTSEAHLAQAAWVREAVGLLEAGLVLLVDYGYPRAEYYHPQRQDGALACHYRHRLHDDPFLLPGLQDISVHVDFSALAEAGLGEAGLVERSHRRMPPRAALAHAANPLDNRQDPMDPTEGGNRRTPPRAALAGFTTQRDFLFSTGLLEMCAHMDPTSREYLKLVQGIKTLTLPGEMGDMVKVMGFTKGIDRSLMGFKGRDLRGRL</sequence>
<dbReference type="Pfam" id="PF02636">
    <property type="entry name" value="Methyltransf_28"/>
    <property type="match status" value="1"/>
</dbReference>
<dbReference type="Gene3D" id="3.40.50.12710">
    <property type="match status" value="2"/>
</dbReference>
<organism evidence="5">
    <name type="scientific">Candidatus Kentrum eta</name>
    <dbReference type="NCBI Taxonomy" id="2126337"/>
    <lineage>
        <taxon>Bacteria</taxon>
        <taxon>Pseudomonadati</taxon>
        <taxon>Pseudomonadota</taxon>
        <taxon>Gammaproteobacteria</taxon>
        <taxon>Candidatus Kentrum</taxon>
    </lineage>
</organism>